<dbReference type="Gene3D" id="3.40.630.30">
    <property type="match status" value="1"/>
</dbReference>
<dbReference type="Pfam" id="PF08445">
    <property type="entry name" value="FR47"/>
    <property type="match status" value="1"/>
</dbReference>
<comment type="caution">
    <text evidence="2">The sequence shown here is derived from an EMBL/GenBank/DDBJ whole genome shotgun (WGS) entry which is preliminary data.</text>
</comment>
<dbReference type="RefSeq" id="WP_160745749.1">
    <property type="nucleotide sequence ID" value="NZ_WTYK01000002.1"/>
</dbReference>
<dbReference type="OrthoDB" id="9797456at2"/>
<keyword evidence="2" id="KW-0808">Transferase</keyword>
<evidence type="ECO:0000313" key="2">
    <source>
        <dbReference type="EMBL" id="MXP40894.1"/>
    </source>
</evidence>
<dbReference type="PANTHER" id="PTHR43072">
    <property type="entry name" value="N-ACETYLTRANSFERASE"/>
    <property type="match status" value="1"/>
</dbReference>
<dbReference type="GO" id="GO:0016747">
    <property type="term" value="F:acyltransferase activity, transferring groups other than amino-acyl groups"/>
    <property type="evidence" value="ECO:0007669"/>
    <property type="project" value="InterPro"/>
</dbReference>
<protein>
    <submittedName>
        <fullName evidence="2">GNAT family N-acetyltransferase</fullName>
    </submittedName>
</protein>
<dbReference type="PROSITE" id="PS51186">
    <property type="entry name" value="GNAT"/>
    <property type="match status" value="1"/>
</dbReference>
<dbReference type="InterPro" id="IPR016181">
    <property type="entry name" value="Acyl_CoA_acyltransferase"/>
</dbReference>
<gene>
    <name evidence="2" type="ORF">GRI75_04445</name>
</gene>
<name>A0A6I4UT03_9SPHN</name>
<proteinExistence type="predicted"/>
<dbReference type="EMBL" id="WTYK01000002">
    <property type="protein sequence ID" value="MXP40894.1"/>
    <property type="molecule type" value="Genomic_DNA"/>
</dbReference>
<feature type="domain" description="N-acetyltransferase" evidence="1">
    <location>
        <begin position="100"/>
        <end position="229"/>
    </location>
</feature>
<dbReference type="Proteomes" id="UP000469159">
    <property type="component" value="Unassembled WGS sequence"/>
</dbReference>
<evidence type="ECO:0000313" key="3">
    <source>
        <dbReference type="Proteomes" id="UP000469159"/>
    </source>
</evidence>
<evidence type="ECO:0000259" key="1">
    <source>
        <dbReference type="PROSITE" id="PS51186"/>
    </source>
</evidence>
<dbReference type="AlphaFoldDB" id="A0A6I4UT03"/>
<accession>A0A6I4UT03</accession>
<keyword evidence="3" id="KW-1185">Reference proteome</keyword>
<organism evidence="2 3">
    <name type="scientific">Croceibacterium soli</name>
    <dbReference type="NCBI Taxonomy" id="1739690"/>
    <lineage>
        <taxon>Bacteria</taxon>
        <taxon>Pseudomonadati</taxon>
        <taxon>Pseudomonadota</taxon>
        <taxon>Alphaproteobacteria</taxon>
        <taxon>Sphingomonadales</taxon>
        <taxon>Erythrobacteraceae</taxon>
        <taxon>Croceibacterium</taxon>
    </lineage>
</organism>
<reference evidence="2 3" key="1">
    <citation type="submission" date="2019-12" db="EMBL/GenBank/DDBJ databases">
        <title>Genomic-based taxomic classification of the family Erythrobacteraceae.</title>
        <authorList>
            <person name="Xu L."/>
        </authorList>
    </citation>
    <scope>NUCLEOTIDE SEQUENCE [LARGE SCALE GENOMIC DNA]</scope>
    <source>
        <strain evidence="2 3">MCCC 1K02066</strain>
    </source>
</reference>
<dbReference type="InterPro" id="IPR013653">
    <property type="entry name" value="GCN5-like_dom"/>
</dbReference>
<dbReference type="InterPro" id="IPR000182">
    <property type="entry name" value="GNAT_dom"/>
</dbReference>
<dbReference type="CDD" id="cd04301">
    <property type="entry name" value="NAT_SF"/>
    <property type="match status" value="1"/>
</dbReference>
<dbReference type="SUPFAM" id="SSF55729">
    <property type="entry name" value="Acyl-CoA N-acyltransferases (Nat)"/>
    <property type="match status" value="1"/>
</dbReference>
<sequence length="229" mass="24536">MSEALDRPVWNSLTGLQAGLAIASGAAVRIDPGFGPFAAARDREEDAQTALAALVRAPGDEIWLVEAEEWPAPSGLTVLRTAPLLQMVFEGVPADCPEDGRIELLGESDAAAMYALAHATRPGPWSTTTHRYGPFYGVKRDGRLLAMAGERTRPAKGLAEVSGVCTDPAARGEGLATLLMRRVMADFAARGDRPFLHTYADNAEAIALYETLGYRARREMVVTVLGRAE</sequence>